<protein>
    <recommendedName>
        <fullName evidence="3">HEAT repeat domain-containing protein</fullName>
    </recommendedName>
</protein>
<dbReference type="EMBL" id="PIPO01000001">
    <property type="protein sequence ID" value="RUO35117.1"/>
    <property type="molecule type" value="Genomic_DNA"/>
</dbReference>
<evidence type="ECO:0000313" key="2">
    <source>
        <dbReference type="Proteomes" id="UP000287823"/>
    </source>
</evidence>
<keyword evidence="2" id="KW-1185">Reference proteome</keyword>
<evidence type="ECO:0008006" key="3">
    <source>
        <dbReference type="Google" id="ProtNLM"/>
    </source>
</evidence>
<accession>A0A432WN47</accession>
<proteinExistence type="predicted"/>
<sequence>MKASKLSLWIKDIINTDAMTFEDAYWGTRPSASEAVPEIIKLLDKHKDPYTRGKLIELLGECEDKSVIPFSFK</sequence>
<name>A0A432WN47_9GAMM</name>
<dbReference type="Proteomes" id="UP000287823">
    <property type="component" value="Unassembled WGS sequence"/>
</dbReference>
<dbReference type="RefSeq" id="WP_126798124.1">
    <property type="nucleotide sequence ID" value="NZ_PIPO01000001.1"/>
</dbReference>
<comment type="caution">
    <text evidence="1">The sequence shown here is derived from an EMBL/GenBank/DDBJ whole genome shotgun (WGS) entry which is preliminary data.</text>
</comment>
<organism evidence="1 2">
    <name type="scientific">Aliidiomarina soli</name>
    <dbReference type="NCBI Taxonomy" id="1928574"/>
    <lineage>
        <taxon>Bacteria</taxon>
        <taxon>Pseudomonadati</taxon>
        <taxon>Pseudomonadota</taxon>
        <taxon>Gammaproteobacteria</taxon>
        <taxon>Alteromonadales</taxon>
        <taxon>Idiomarinaceae</taxon>
        <taxon>Aliidiomarina</taxon>
    </lineage>
</organism>
<evidence type="ECO:0000313" key="1">
    <source>
        <dbReference type="EMBL" id="RUO35117.1"/>
    </source>
</evidence>
<reference evidence="1 2" key="1">
    <citation type="journal article" date="2011" name="Front. Microbiol.">
        <title>Genomic signatures of strain selection and enhancement in Bacillus atrophaeus var. globigii, a historical biowarfare simulant.</title>
        <authorList>
            <person name="Gibbons H.S."/>
            <person name="Broomall S.M."/>
            <person name="McNew L.A."/>
            <person name="Daligault H."/>
            <person name="Chapman C."/>
            <person name="Bruce D."/>
            <person name="Karavis M."/>
            <person name="Krepps M."/>
            <person name="McGregor P.A."/>
            <person name="Hong C."/>
            <person name="Park K.H."/>
            <person name="Akmal A."/>
            <person name="Feldman A."/>
            <person name="Lin J.S."/>
            <person name="Chang W.E."/>
            <person name="Higgs B.W."/>
            <person name="Demirev P."/>
            <person name="Lindquist J."/>
            <person name="Liem A."/>
            <person name="Fochler E."/>
            <person name="Read T.D."/>
            <person name="Tapia R."/>
            <person name="Johnson S."/>
            <person name="Bishop-Lilly K.A."/>
            <person name="Detter C."/>
            <person name="Han C."/>
            <person name="Sozhamannan S."/>
            <person name="Rosenzweig C.N."/>
            <person name="Skowronski E.W."/>
        </authorList>
    </citation>
    <scope>NUCLEOTIDE SEQUENCE [LARGE SCALE GENOMIC DNA]</scope>
    <source>
        <strain evidence="1 2">Y4G10-17</strain>
    </source>
</reference>
<dbReference type="AlphaFoldDB" id="A0A432WN47"/>
<gene>
    <name evidence="1" type="ORF">CWE14_03730</name>
</gene>